<reference evidence="1" key="1">
    <citation type="submission" date="2016-12" db="EMBL/GenBank/DDBJ databases">
        <title>The genomes of Aspergillus section Nigri reveals drivers in fungal speciation.</title>
        <authorList>
            <consortium name="DOE Joint Genome Institute"/>
            <person name="Vesth T.C."/>
            <person name="Nybo J."/>
            <person name="Theobald S."/>
            <person name="Brandl J."/>
            <person name="Frisvad J.C."/>
            <person name="Nielsen K.F."/>
            <person name="Lyhne E.K."/>
            <person name="Kogle M.E."/>
            <person name="Kuo A."/>
            <person name="Riley R."/>
            <person name="Clum A."/>
            <person name="Nolan M."/>
            <person name="Lipzen A."/>
            <person name="Salamov A."/>
            <person name="Henrissat B."/>
            <person name="Wiebenga A."/>
            <person name="De Vries R.P."/>
            <person name="Grigoriev I.V."/>
            <person name="Mortensen U.H."/>
            <person name="Andersen M.R."/>
            <person name="Baker S.E."/>
        </authorList>
    </citation>
    <scope>NUCLEOTIDE SEQUENCE [LARGE SCALE GENOMIC DNA]</scope>
    <source>
        <strain evidence="1">CBS 115656</strain>
    </source>
</reference>
<dbReference type="OrthoDB" id="4323953at2759"/>
<dbReference type="EMBL" id="KZ821458">
    <property type="protein sequence ID" value="PYH34872.1"/>
    <property type="molecule type" value="Genomic_DNA"/>
</dbReference>
<evidence type="ECO:0000313" key="2">
    <source>
        <dbReference type="Proteomes" id="UP000247647"/>
    </source>
</evidence>
<dbReference type="RefSeq" id="XP_025480350.1">
    <property type="nucleotide sequence ID" value="XM_025625256.1"/>
</dbReference>
<evidence type="ECO:0000313" key="1">
    <source>
        <dbReference type="EMBL" id="PYH34872.1"/>
    </source>
</evidence>
<accession>A0A318ZFK6</accession>
<gene>
    <name evidence="1" type="ORF">BO87DRAFT_396597</name>
</gene>
<proteinExistence type="predicted"/>
<sequence>MEELLTPFLQYTEKDLLIKQLNLVATCNRSDAPAFSLALHGPERLSRTSPYLFHVALQRVDEVRDYCVFAWYPQTHGFAISDGFILLHRTAQGGLHQVKLPEYTILPQLEHGHFSPYNIHKPGNVKQFYDAIPDRLIPYLQTGERYVLLWPGQQYDSWNWTDKVENSKLVLPGGPFLSFIVEDNEIMPIMPTLICGWSQDGLVLATLHVTYVPTSGSGGRPFTFNTAGLTVELWVWRDQWVNLEGFVCGGGWAFVDDPDLQVSPGRDNGFASLRPGETWSEVLQLHLLTDMESNDGGEARVGEGIRYLFKGLRLDWWVWGSREDHLETTVTIPATGSWTVREPGEQPDVFIPAAAPVDLEII</sequence>
<organism evidence="1 2">
    <name type="scientific">Aspergillus neoniger (strain CBS 115656)</name>
    <dbReference type="NCBI Taxonomy" id="1448310"/>
    <lineage>
        <taxon>Eukaryota</taxon>
        <taxon>Fungi</taxon>
        <taxon>Dikarya</taxon>
        <taxon>Ascomycota</taxon>
        <taxon>Pezizomycotina</taxon>
        <taxon>Eurotiomycetes</taxon>
        <taxon>Eurotiomycetidae</taxon>
        <taxon>Eurotiales</taxon>
        <taxon>Aspergillaceae</taxon>
        <taxon>Aspergillus</taxon>
        <taxon>Aspergillus subgen. Circumdati</taxon>
    </lineage>
</organism>
<protein>
    <submittedName>
        <fullName evidence="1">Uncharacterized protein</fullName>
    </submittedName>
</protein>
<dbReference type="Proteomes" id="UP000247647">
    <property type="component" value="Unassembled WGS sequence"/>
</dbReference>
<dbReference type="GeneID" id="37127712"/>
<dbReference type="AlphaFoldDB" id="A0A318ZFK6"/>
<keyword evidence="2" id="KW-1185">Reference proteome</keyword>
<name>A0A318ZFK6_ASPNB</name>